<gene>
    <name evidence="1" type="ORF">FEF09_03540</name>
</gene>
<protein>
    <submittedName>
        <fullName evidence="1">Uncharacterized protein</fullName>
    </submittedName>
</protein>
<dbReference type="AlphaFoldDB" id="A0A5C6M0X7"/>
<name>A0A5C6M0X7_9BACT</name>
<dbReference type="Proteomes" id="UP000318815">
    <property type="component" value="Unassembled WGS sequence"/>
</dbReference>
<reference evidence="1 2" key="1">
    <citation type="submission" date="2019-08" db="EMBL/GenBank/DDBJ databases">
        <title>Whole genome sequencing of chitin degrading bacteria Chitinophaga pinensis YS16.</title>
        <authorList>
            <person name="Singh R.P."/>
            <person name="Manchanda G."/>
            <person name="Maurya I.K."/>
            <person name="Joshi N.K."/>
            <person name="Srivastava A.K."/>
        </authorList>
    </citation>
    <scope>NUCLEOTIDE SEQUENCE [LARGE SCALE GENOMIC DNA]</scope>
    <source>
        <strain evidence="1 2">YS-16</strain>
    </source>
</reference>
<comment type="caution">
    <text evidence="1">The sequence shown here is derived from an EMBL/GenBank/DDBJ whole genome shotgun (WGS) entry which is preliminary data.</text>
</comment>
<dbReference type="RefSeq" id="WP_146303815.1">
    <property type="nucleotide sequence ID" value="NZ_VOHS01000003.1"/>
</dbReference>
<accession>A0A5C6M0X7</accession>
<proteinExistence type="predicted"/>
<organism evidence="1 2">
    <name type="scientific">Chitinophaga pinensis</name>
    <dbReference type="NCBI Taxonomy" id="79329"/>
    <lineage>
        <taxon>Bacteria</taxon>
        <taxon>Pseudomonadati</taxon>
        <taxon>Bacteroidota</taxon>
        <taxon>Chitinophagia</taxon>
        <taxon>Chitinophagales</taxon>
        <taxon>Chitinophagaceae</taxon>
        <taxon>Chitinophaga</taxon>
    </lineage>
</organism>
<sequence>MIHVSVLMDIAEARRKDITNTAHILVFQKTVMATTRMSGEADLVDNVNVKITRGGATLPAIVRDD</sequence>
<evidence type="ECO:0000313" key="1">
    <source>
        <dbReference type="EMBL" id="TWW01649.1"/>
    </source>
</evidence>
<dbReference type="OrthoDB" id="678201at2"/>
<keyword evidence="2" id="KW-1185">Reference proteome</keyword>
<evidence type="ECO:0000313" key="2">
    <source>
        <dbReference type="Proteomes" id="UP000318815"/>
    </source>
</evidence>
<dbReference type="EMBL" id="VOHS01000003">
    <property type="protein sequence ID" value="TWW01649.1"/>
    <property type="molecule type" value="Genomic_DNA"/>
</dbReference>